<reference evidence="2" key="2">
    <citation type="submission" date="2023-05" db="EMBL/GenBank/DDBJ databases">
        <authorList>
            <consortium name="Lawrence Berkeley National Laboratory"/>
            <person name="Steindorff A."/>
            <person name="Hensen N."/>
            <person name="Bonometti L."/>
            <person name="Westerberg I."/>
            <person name="Brannstrom I.O."/>
            <person name="Guillou S."/>
            <person name="Cros-Aarteil S."/>
            <person name="Calhoun S."/>
            <person name="Haridas S."/>
            <person name="Kuo A."/>
            <person name="Mondo S."/>
            <person name="Pangilinan J."/>
            <person name="Riley R."/>
            <person name="Labutti K."/>
            <person name="Andreopoulos B."/>
            <person name="Lipzen A."/>
            <person name="Chen C."/>
            <person name="Yanf M."/>
            <person name="Daum C."/>
            <person name="Ng V."/>
            <person name="Clum A."/>
            <person name="Ohm R."/>
            <person name="Martin F."/>
            <person name="Silar P."/>
            <person name="Natvig D."/>
            <person name="Lalanne C."/>
            <person name="Gautier V."/>
            <person name="Ament-Velasquez S.L."/>
            <person name="Kruys A."/>
            <person name="Hutchinson M.I."/>
            <person name="Powell A.J."/>
            <person name="Barry K."/>
            <person name="Miller A.N."/>
            <person name="Grigoriev I.V."/>
            <person name="Debuchy R."/>
            <person name="Gladieux P."/>
            <person name="Thoren M.H."/>
            <person name="Johannesson H."/>
        </authorList>
    </citation>
    <scope>NUCLEOTIDE SEQUENCE</scope>
    <source>
        <strain evidence="2">PSN293</strain>
    </source>
</reference>
<reference evidence="2" key="1">
    <citation type="journal article" date="2023" name="Mol. Phylogenet. Evol.">
        <title>Genome-scale phylogeny and comparative genomics of the fungal order Sordariales.</title>
        <authorList>
            <person name="Hensen N."/>
            <person name="Bonometti L."/>
            <person name="Westerberg I."/>
            <person name="Brannstrom I.O."/>
            <person name="Guillou S."/>
            <person name="Cros-Aarteil S."/>
            <person name="Calhoun S."/>
            <person name="Haridas S."/>
            <person name="Kuo A."/>
            <person name="Mondo S."/>
            <person name="Pangilinan J."/>
            <person name="Riley R."/>
            <person name="LaButti K."/>
            <person name="Andreopoulos B."/>
            <person name="Lipzen A."/>
            <person name="Chen C."/>
            <person name="Yan M."/>
            <person name="Daum C."/>
            <person name="Ng V."/>
            <person name="Clum A."/>
            <person name="Steindorff A."/>
            <person name="Ohm R.A."/>
            <person name="Martin F."/>
            <person name="Silar P."/>
            <person name="Natvig D.O."/>
            <person name="Lalanne C."/>
            <person name="Gautier V."/>
            <person name="Ament-Velasquez S.L."/>
            <person name="Kruys A."/>
            <person name="Hutchinson M.I."/>
            <person name="Powell A.J."/>
            <person name="Barry K."/>
            <person name="Miller A.N."/>
            <person name="Grigoriev I.V."/>
            <person name="Debuchy R."/>
            <person name="Gladieux P."/>
            <person name="Hiltunen Thoren M."/>
            <person name="Johannesson H."/>
        </authorList>
    </citation>
    <scope>NUCLEOTIDE SEQUENCE</scope>
    <source>
        <strain evidence="2">PSN293</strain>
    </source>
</reference>
<proteinExistence type="predicted"/>
<evidence type="ECO:0000256" key="1">
    <source>
        <dbReference type="SAM" id="SignalP"/>
    </source>
</evidence>
<dbReference type="EMBL" id="MU858079">
    <property type="protein sequence ID" value="KAK4215528.1"/>
    <property type="molecule type" value="Genomic_DNA"/>
</dbReference>
<comment type="caution">
    <text evidence="2">The sequence shown here is derived from an EMBL/GenBank/DDBJ whole genome shotgun (WGS) entry which is preliminary data.</text>
</comment>
<feature type="chain" id="PRO_5042900402" evidence="1">
    <location>
        <begin position="25"/>
        <end position="116"/>
    </location>
</feature>
<keyword evidence="1" id="KW-0732">Signal</keyword>
<evidence type="ECO:0000313" key="2">
    <source>
        <dbReference type="EMBL" id="KAK4215528.1"/>
    </source>
</evidence>
<organism evidence="2 3">
    <name type="scientific">Rhypophila decipiens</name>
    <dbReference type="NCBI Taxonomy" id="261697"/>
    <lineage>
        <taxon>Eukaryota</taxon>
        <taxon>Fungi</taxon>
        <taxon>Dikarya</taxon>
        <taxon>Ascomycota</taxon>
        <taxon>Pezizomycotina</taxon>
        <taxon>Sordariomycetes</taxon>
        <taxon>Sordariomycetidae</taxon>
        <taxon>Sordariales</taxon>
        <taxon>Naviculisporaceae</taxon>
        <taxon>Rhypophila</taxon>
    </lineage>
</organism>
<protein>
    <submittedName>
        <fullName evidence="2">Uncharacterized protein</fullName>
    </submittedName>
</protein>
<dbReference type="Proteomes" id="UP001301769">
    <property type="component" value="Unassembled WGS sequence"/>
</dbReference>
<sequence length="116" mass="12667">MLNSKITTYTLLCLLASGFHAVAAAPREMHQGVDATRSSNRDLNDRDIHIAENVLVVPDDRSGNIRVSKKVSSSLNSIHIDLEFGATCANVGEECEKDSDCCPNWTACPNGYCRKL</sequence>
<feature type="signal peptide" evidence="1">
    <location>
        <begin position="1"/>
        <end position="24"/>
    </location>
</feature>
<keyword evidence="3" id="KW-1185">Reference proteome</keyword>
<evidence type="ECO:0000313" key="3">
    <source>
        <dbReference type="Proteomes" id="UP001301769"/>
    </source>
</evidence>
<name>A0AAN7B984_9PEZI</name>
<dbReference type="AlphaFoldDB" id="A0AAN7B984"/>
<accession>A0AAN7B984</accession>
<gene>
    <name evidence="2" type="ORF">QBC37DRAFT_458807</name>
</gene>